<protein>
    <recommendedName>
        <fullName evidence="4">Transmembrane protein</fullName>
    </recommendedName>
</protein>
<evidence type="ECO:0000313" key="3">
    <source>
        <dbReference type="Proteomes" id="UP000024635"/>
    </source>
</evidence>
<evidence type="ECO:0000256" key="1">
    <source>
        <dbReference type="SAM" id="Phobius"/>
    </source>
</evidence>
<feature type="transmembrane region" description="Helical" evidence="1">
    <location>
        <begin position="65"/>
        <end position="93"/>
    </location>
</feature>
<feature type="transmembrane region" description="Helical" evidence="1">
    <location>
        <begin position="9"/>
        <end position="28"/>
    </location>
</feature>
<gene>
    <name evidence="2" type="primary">Acey_s0411.g957</name>
    <name evidence="2" type="ORF">Y032_0411g957</name>
</gene>
<dbReference type="AlphaFoldDB" id="A0A016X429"/>
<name>A0A016X429_9BILA</name>
<evidence type="ECO:0000313" key="2">
    <source>
        <dbReference type="EMBL" id="EYC45998.1"/>
    </source>
</evidence>
<accession>A0A016X429</accession>
<reference evidence="3" key="1">
    <citation type="journal article" date="2015" name="Nat. Genet.">
        <title>The genome and transcriptome of the zoonotic hookworm Ancylostoma ceylanicum identify infection-specific gene families.</title>
        <authorList>
            <person name="Schwarz E.M."/>
            <person name="Hu Y."/>
            <person name="Antoshechkin I."/>
            <person name="Miller M.M."/>
            <person name="Sternberg P.W."/>
            <person name="Aroian R.V."/>
        </authorList>
    </citation>
    <scope>NUCLEOTIDE SEQUENCE</scope>
    <source>
        <strain evidence="3">HY135</strain>
    </source>
</reference>
<keyword evidence="3" id="KW-1185">Reference proteome</keyword>
<dbReference type="EMBL" id="JARK01000011">
    <property type="protein sequence ID" value="EYC45998.1"/>
    <property type="molecule type" value="Genomic_DNA"/>
</dbReference>
<feature type="transmembrane region" description="Helical" evidence="1">
    <location>
        <begin position="105"/>
        <end position="124"/>
    </location>
</feature>
<evidence type="ECO:0008006" key="4">
    <source>
        <dbReference type="Google" id="ProtNLM"/>
    </source>
</evidence>
<keyword evidence="1" id="KW-0812">Transmembrane</keyword>
<keyword evidence="1" id="KW-0472">Membrane</keyword>
<keyword evidence="1" id="KW-1133">Transmembrane helix</keyword>
<feature type="transmembrane region" description="Helical" evidence="1">
    <location>
        <begin position="174"/>
        <end position="192"/>
    </location>
</feature>
<proteinExistence type="predicted"/>
<sequence>MDTFRQRRILFDFPVKMLAFIFSSIAYFTNGWAELASDHAFWHYVGLYPWGDIDHQRKWWNQAPWWYLVTWILMTVAFIIQFLTSVAILVVIVKNKNTLCIHKTNLIVSSICCILLSMAMVLWGTKYWKERESSETSGLYVSVSLKLRNIGLPMYLNQARIFISYSTACHSKRLLSVGVLLLASFCCCYILNGRRRHQWLHLSLLYFAKKE</sequence>
<comment type="caution">
    <text evidence="2">The sequence shown here is derived from an EMBL/GenBank/DDBJ whole genome shotgun (WGS) entry which is preliminary data.</text>
</comment>
<dbReference type="Proteomes" id="UP000024635">
    <property type="component" value="Unassembled WGS sequence"/>
</dbReference>
<dbReference type="OrthoDB" id="6432214at2759"/>
<organism evidence="2 3">
    <name type="scientific">Ancylostoma ceylanicum</name>
    <dbReference type="NCBI Taxonomy" id="53326"/>
    <lineage>
        <taxon>Eukaryota</taxon>
        <taxon>Metazoa</taxon>
        <taxon>Ecdysozoa</taxon>
        <taxon>Nematoda</taxon>
        <taxon>Chromadorea</taxon>
        <taxon>Rhabditida</taxon>
        <taxon>Rhabditina</taxon>
        <taxon>Rhabditomorpha</taxon>
        <taxon>Strongyloidea</taxon>
        <taxon>Ancylostomatidae</taxon>
        <taxon>Ancylostomatinae</taxon>
        <taxon>Ancylostoma</taxon>
    </lineage>
</organism>